<keyword evidence="2" id="KW-1185">Reference proteome</keyword>
<protein>
    <submittedName>
        <fullName evidence="1">Uncharacterized protein</fullName>
    </submittedName>
</protein>
<comment type="caution">
    <text evidence="1">The sequence shown here is derived from an EMBL/GenBank/DDBJ whole genome shotgun (WGS) entry which is preliminary data.</text>
</comment>
<dbReference type="Proteomes" id="UP001157502">
    <property type="component" value="Chromosome 29"/>
</dbReference>
<dbReference type="EMBL" id="CM055756">
    <property type="protein sequence ID" value="KAJ7989669.1"/>
    <property type="molecule type" value="Genomic_DNA"/>
</dbReference>
<reference evidence="1" key="1">
    <citation type="submission" date="2021-05" db="EMBL/GenBank/DDBJ databases">
        <authorList>
            <person name="Pan Q."/>
            <person name="Jouanno E."/>
            <person name="Zahm M."/>
            <person name="Klopp C."/>
            <person name="Cabau C."/>
            <person name="Louis A."/>
            <person name="Berthelot C."/>
            <person name="Parey E."/>
            <person name="Roest Crollius H."/>
            <person name="Montfort J."/>
            <person name="Robinson-Rechavi M."/>
            <person name="Bouchez O."/>
            <person name="Lampietro C."/>
            <person name="Lopez Roques C."/>
            <person name="Donnadieu C."/>
            <person name="Postlethwait J."/>
            <person name="Bobe J."/>
            <person name="Dillon D."/>
            <person name="Chandos A."/>
            <person name="von Hippel F."/>
            <person name="Guiguen Y."/>
        </authorList>
    </citation>
    <scope>NUCLEOTIDE SEQUENCE</scope>
    <source>
        <strain evidence="1">YG-Jan2019</strain>
    </source>
</reference>
<organism evidence="1 2">
    <name type="scientific">Dallia pectoralis</name>
    <name type="common">Alaska blackfish</name>
    <dbReference type="NCBI Taxonomy" id="75939"/>
    <lineage>
        <taxon>Eukaryota</taxon>
        <taxon>Metazoa</taxon>
        <taxon>Chordata</taxon>
        <taxon>Craniata</taxon>
        <taxon>Vertebrata</taxon>
        <taxon>Euteleostomi</taxon>
        <taxon>Actinopterygii</taxon>
        <taxon>Neopterygii</taxon>
        <taxon>Teleostei</taxon>
        <taxon>Protacanthopterygii</taxon>
        <taxon>Esociformes</taxon>
        <taxon>Umbridae</taxon>
        <taxon>Dallia</taxon>
    </lineage>
</organism>
<accession>A0ACC2FE88</accession>
<evidence type="ECO:0000313" key="2">
    <source>
        <dbReference type="Proteomes" id="UP001157502"/>
    </source>
</evidence>
<proteinExistence type="predicted"/>
<name>A0ACC2FE88_DALPE</name>
<evidence type="ECO:0000313" key="1">
    <source>
        <dbReference type="EMBL" id="KAJ7989669.1"/>
    </source>
</evidence>
<sequence length="778" mass="87251">MVVQRVDQPKITVHHFWEKNESKLGLICTLSEFYPNVISVEWLLDGESQNYSPVQRKLQKADDEQTYSLSNQVELDQEAWIEGSEFTCQATHNNQKHSSVTSLCSACPTSIPSIYLETPSLRTVMTQGEVNVLCVVNTAYNANISWIFNGKGKSQTLKENSTNQEIIGTLTLSSDEWKNLANITCRVEHRCFPAKEKTSHLKGTTLVNPSVVIRRSLPDILTWDSALLECVITNISSCDLYVTFHANGVKISEEQYVDLPASKDLYSTTRLFSVPESHWQKDKTFTCKVNQGFSNSWPSNSTGKIFDDPSIELYLEPRNVGSNTQKLVCSGSGFNPQIKWRYESKHKPAPANDIRIGHDGRVAVTSYLTIPQQEWNEGTRFTCEVSVHKPQKTINKTIDICAVTPTSSQKVGIYLLGPTLQELKTGGLVPVKCILLGPNLREFSLRWKVGGDVFSEKRVTQDPIDHPNGTQSVRIVFNVSADTWNAHTPVSCEVRHRCSNQAQKENIKKCPDPKPPVLKLLRPSDSDLLGSENVTLLCLVSGFFPSDVIVNWKQDNSDLPASRYSSSPPVQYTGSSTYYMNSRLIVPKSEWHQNSTYSCVVGHESSDRPISSSIDHVFGKCTKKCHVFDSVIPSMPTASLLQGPSELVCLVFGFSPSAINITWFQDDSIELLEYNTSAPYWSPEGKYTVWSYLSLTNLDWKMGSDYTCRVTHSTKNLTVKTIKPEDNFDGGEIFDENRHDPIQADTAEENWKMASVFIVLFLISLLYSVTVTLAKARK</sequence>
<gene>
    <name evidence="1" type="ORF">DPEC_G00306940</name>
</gene>